<proteinExistence type="predicted"/>
<evidence type="ECO:0000313" key="2">
    <source>
        <dbReference type="EMBL" id="KAF9488237.1"/>
    </source>
</evidence>
<name>A0A9P5ZIW9_PLEER</name>
<feature type="compositionally biased region" description="Low complexity" evidence="1">
    <location>
        <begin position="31"/>
        <end position="52"/>
    </location>
</feature>
<comment type="caution">
    <text evidence="2">The sequence shown here is derived from an EMBL/GenBank/DDBJ whole genome shotgun (WGS) entry which is preliminary data.</text>
</comment>
<keyword evidence="3" id="KW-1185">Reference proteome</keyword>
<protein>
    <submittedName>
        <fullName evidence="2">Uncharacterized protein</fullName>
    </submittedName>
</protein>
<organism evidence="2 3">
    <name type="scientific">Pleurotus eryngii</name>
    <name type="common">Boletus of the steppes</name>
    <dbReference type="NCBI Taxonomy" id="5323"/>
    <lineage>
        <taxon>Eukaryota</taxon>
        <taxon>Fungi</taxon>
        <taxon>Dikarya</taxon>
        <taxon>Basidiomycota</taxon>
        <taxon>Agaricomycotina</taxon>
        <taxon>Agaricomycetes</taxon>
        <taxon>Agaricomycetidae</taxon>
        <taxon>Agaricales</taxon>
        <taxon>Pleurotineae</taxon>
        <taxon>Pleurotaceae</taxon>
        <taxon>Pleurotus</taxon>
    </lineage>
</organism>
<dbReference type="Proteomes" id="UP000807025">
    <property type="component" value="Unassembled WGS sequence"/>
</dbReference>
<gene>
    <name evidence="2" type="ORF">BDN71DRAFT_1457577</name>
</gene>
<dbReference type="EMBL" id="MU154723">
    <property type="protein sequence ID" value="KAF9488237.1"/>
    <property type="molecule type" value="Genomic_DNA"/>
</dbReference>
<evidence type="ECO:0000256" key="1">
    <source>
        <dbReference type="SAM" id="MobiDB-lite"/>
    </source>
</evidence>
<dbReference type="OrthoDB" id="3025610at2759"/>
<feature type="region of interest" description="Disordered" evidence="1">
    <location>
        <begin position="1"/>
        <end position="57"/>
    </location>
</feature>
<dbReference type="AlphaFoldDB" id="A0A9P5ZIW9"/>
<evidence type="ECO:0000313" key="3">
    <source>
        <dbReference type="Proteomes" id="UP000807025"/>
    </source>
</evidence>
<reference evidence="2" key="1">
    <citation type="submission" date="2020-11" db="EMBL/GenBank/DDBJ databases">
        <authorList>
            <consortium name="DOE Joint Genome Institute"/>
            <person name="Ahrendt S."/>
            <person name="Riley R."/>
            <person name="Andreopoulos W."/>
            <person name="Labutti K."/>
            <person name="Pangilinan J."/>
            <person name="Ruiz-Duenas F.J."/>
            <person name="Barrasa J.M."/>
            <person name="Sanchez-Garcia M."/>
            <person name="Camarero S."/>
            <person name="Miyauchi S."/>
            <person name="Serrano A."/>
            <person name="Linde D."/>
            <person name="Babiker R."/>
            <person name="Drula E."/>
            <person name="Ayuso-Fernandez I."/>
            <person name="Pacheco R."/>
            <person name="Padilla G."/>
            <person name="Ferreira P."/>
            <person name="Barriuso J."/>
            <person name="Kellner H."/>
            <person name="Castanera R."/>
            <person name="Alfaro M."/>
            <person name="Ramirez L."/>
            <person name="Pisabarro A.G."/>
            <person name="Kuo A."/>
            <person name="Tritt A."/>
            <person name="Lipzen A."/>
            <person name="He G."/>
            <person name="Yan M."/>
            <person name="Ng V."/>
            <person name="Cullen D."/>
            <person name="Martin F."/>
            <person name="Rosso M.-N."/>
            <person name="Henrissat B."/>
            <person name="Hibbett D."/>
            <person name="Martinez A.T."/>
            <person name="Grigoriev I.V."/>
        </authorList>
    </citation>
    <scope>NUCLEOTIDE SEQUENCE</scope>
    <source>
        <strain evidence="2">ATCC 90797</strain>
    </source>
</reference>
<sequence>MSSSPAKGPKKSAEHSKHSVLSSHNAARLHASAPTPSATMASSAATPSSKTTVRIPQESGSVCATCRLSVALNPGGSCNACVTLEKARARERKKKESAKRKKSSVSDPSATRKSLPMVSMDASGGGGSAVAKKADSGPSTPTESFVSSHVAKKLKLSSLPATTVPIPATKTASATKTAMSTPLQTQFQTDKHLYAKLRLNKLHSLSTKRQLNFTGSYSVIKDPKTRNTELIIAVFGAVKDHGCVRFKRDAIGSSANDRPRLSFTERLCACQKDCGGRVIVSVVDDDETHPLGFKGQKITVKVKH</sequence>
<feature type="compositionally biased region" description="Basic residues" evidence="1">
    <location>
        <begin position="89"/>
        <end position="103"/>
    </location>
</feature>
<accession>A0A9P5ZIW9</accession>
<feature type="region of interest" description="Disordered" evidence="1">
    <location>
        <begin position="89"/>
        <end position="144"/>
    </location>
</feature>